<keyword evidence="1" id="KW-1133">Transmembrane helix</keyword>
<evidence type="ECO:0000256" key="1">
    <source>
        <dbReference type="SAM" id="Phobius"/>
    </source>
</evidence>
<reference evidence="2 3" key="1">
    <citation type="submission" date="2020-06" db="EMBL/GenBank/DDBJ databases">
        <authorList>
            <person name="Li R."/>
            <person name="Bekaert M."/>
        </authorList>
    </citation>
    <scope>NUCLEOTIDE SEQUENCE [LARGE SCALE GENOMIC DNA]</scope>
    <source>
        <strain evidence="3">wild</strain>
    </source>
</reference>
<dbReference type="Proteomes" id="UP000507470">
    <property type="component" value="Unassembled WGS sequence"/>
</dbReference>
<proteinExistence type="predicted"/>
<sequence length="234" mass="26285">MTGNTTSTECESPKGNYLFRDPVMQNVTGVAVSLMSVIVYLKWSSVCIVHDNKTDYQATLLHQMLSAAGIFGNVQRMEHMTSQRIDALMLEKTAANDDTSLNCTLLCSLNACQNYLAKPFEYGRKHVVRSSLIHNSRWLLGIFHNGDLSVLETNCSTVLDNVAVIQFPTSFQNKPQHHADSVTFQNKPQYHADTVTFQNKPQHHADTVTFQNKPHHADTVTFQNKPQHHADTVT</sequence>
<keyword evidence="3" id="KW-1185">Reference proteome</keyword>
<dbReference type="AlphaFoldDB" id="A0A6J8EDM5"/>
<organism evidence="2 3">
    <name type="scientific">Mytilus coruscus</name>
    <name type="common">Sea mussel</name>
    <dbReference type="NCBI Taxonomy" id="42192"/>
    <lineage>
        <taxon>Eukaryota</taxon>
        <taxon>Metazoa</taxon>
        <taxon>Spiralia</taxon>
        <taxon>Lophotrochozoa</taxon>
        <taxon>Mollusca</taxon>
        <taxon>Bivalvia</taxon>
        <taxon>Autobranchia</taxon>
        <taxon>Pteriomorphia</taxon>
        <taxon>Mytilida</taxon>
        <taxon>Mytiloidea</taxon>
        <taxon>Mytilidae</taxon>
        <taxon>Mytilinae</taxon>
        <taxon>Mytilus</taxon>
    </lineage>
</organism>
<dbReference type="EMBL" id="CACVKT020008919">
    <property type="protein sequence ID" value="CAC5418398.1"/>
    <property type="molecule type" value="Genomic_DNA"/>
</dbReference>
<protein>
    <submittedName>
        <fullName evidence="2">Uncharacterized protein</fullName>
    </submittedName>
</protein>
<name>A0A6J8EDM5_MYTCO</name>
<evidence type="ECO:0000313" key="3">
    <source>
        <dbReference type="Proteomes" id="UP000507470"/>
    </source>
</evidence>
<keyword evidence="1" id="KW-0472">Membrane</keyword>
<evidence type="ECO:0000313" key="2">
    <source>
        <dbReference type="EMBL" id="CAC5418398.1"/>
    </source>
</evidence>
<gene>
    <name evidence="2" type="ORF">MCOR_50838</name>
</gene>
<feature type="transmembrane region" description="Helical" evidence="1">
    <location>
        <begin position="23"/>
        <end position="43"/>
    </location>
</feature>
<accession>A0A6J8EDM5</accession>
<keyword evidence="1" id="KW-0812">Transmembrane</keyword>